<evidence type="ECO:0000259" key="2">
    <source>
        <dbReference type="Pfam" id="PF04542"/>
    </source>
</evidence>
<sequence>MVERIDEAAAAFEPLRRYLTGIAYRMLGSVSEAQDMVQEAYIRWHDVDRSAVTDPKPFLAKTVTRLCLDHLKSARSKRESYYGEWLPEPVLEQTVDGPDAILGRIEDVSVALMLALERLSPLERAAFILHDVFDMDFDEVAEVLGRTEVACRQLAARGRKHVRDNRPRFTVDADEGMRIARAFMMAAQKGDTAALQSLLAEDVRLHTDGGGIKAATLNIILGLAKVARFFAGIAKKAQAAIYSDLIYEGTINGHPGFVTIESGDTLQSTALDVRDGKIVAIYIVRNPEKLSHIKIDELRRGA</sequence>
<dbReference type="InterPro" id="IPR052704">
    <property type="entry name" value="ECF_Sigma-70_Domain"/>
</dbReference>
<comment type="subunit">
    <text evidence="1">Interacts transiently with the RNA polymerase catalytic core formed by RpoA, RpoB, RpoC and RpoZ (2 alpha, 1 beta, 1 beta' and 1 omega subunit) to form the RNA polymerase holoenzyme that can initiate transcription.</text>
</comment>
<dbReference type="SUPFAM" id="SSF88946">
    <property type="entry name" value="Sigma2 domain of RNA polymerase sigma factors"/>
    <property type="match status" value="1"/>
</dbReference>
<dbReference type="Pfam" id="PF08281">
    <property type="entry name" value="Sigma70_r4_2"/>
    <property type="match status" value="1"/>
</dbReference>
<dbReference type="NCBIfam" id="TIGR02937">
    <property type="entry name" value="sigma70-ECF"/>
    <property type="match status" value="1"/>
</dbReference>
<dbReference type="PANTHER" id="PTHR30173">
    <property type="entry name" value="SIGMA 19 FACTOR"/>
    <property type="match status" value="1"/>
</dbReference>
<accession>A0ABW5DKG4</accession>
<name>A0ABW5DKG4_9PROT</name>
<dbReference type="InterPro" id="IPR036388">
    <property type="entry name" value="WH-like_DNA-bd_sf"/>
</dbReference>
<dbReference type="InterPro" id="IPR013325">
    <property type="entry name" value="RNA_pol_sigma_r2"/>
</dbReference>
<dbReference type="InterPro" id="IPR007627">
    <property type="entry name" value="RNA_pol_sigma70_r2"/>
</dbReference>
<dbReference type="Gene3D" id="3.10.450.50">
    <property type="match status" value="1"/>
</dbReference>
<organism evidence="4 5">
    <name type="scientific">Lacibacterium aquatile</name>
    <dbReference type="NCBI Taxonomy" id="1168082"/>
    <lineage>
        <taxon>Bacteria</taxon>
        <taxon>Pseudomonadati</taxon>
        <taxon>Pseudomonadota</taxon>
        <taxon>Alphaproteobacteria</taxon>
        <taxon>Rhodospirillales</taxon>
        <taxon>Rhodospirillaceae</taxon>
    </lineage>
</organism>
<evidence type="ECO:0000256" key="1">
    <source>
        <dbReference type="ARBA" id="ARBA00011344"/>
    </source>
</evidence>
<dbReference type="SUPFAM" id="SSF88659">
    <property type="entry name" value="Sigma3 and sigma4 domains of RNA polymerase sigma factors"/>
    <property type="match status" value="1"/>
</dbReference>
<evidence type="ECO:0000313" key="4">
    <source>
        <dbReference type="EMBL" id="MFD2261613.1"/>
    </source>
</evidence>
<proteinExistence type="predicted"/>
<dbReference type="SUPFAM" id="SSF54427">
    <property type="entry name" value="NTF2-like"/>
    <property type="match status" value="1"/>
</dbReference>
<evidence type="ECO:0000313" key="5">
    <source>
        <dbReference type="Proteomes" id="UP001597295"/>
    </source>
</evidence>
<dbReference type="InterPro" id="IPR013249">
    <property type="entry name" value="RNA_pol_sigma70_r4_t2"/>
</dbReference>
<gene>
    <name evidence="4" type="ORF">ACFSM5_01860</name>
</gene>
<dbReference type="InterPro" id="IPR013324">
    <property type="entry name" value="RNA_pol_sigma_r3/r4-like"/>
</dbReference>
<feature type="domain" description="RNA polymerase sigma-70 region 2" evidence="2">
    <location>
        <begin position="12"/>
        <end position="75"/>
    </location>
</feature>
<dbReference type="NCBIfam" id="NF007214">
    <property type="entry name" value="PRK09636.1"/>
    <property type="match status" value="1"/>
</dbReference>
<dbReference type="PANTHER" id="PTHR30173:SF43">
    <property type="entry name" value="ECF RNA POLYMERASE SIGMA FACTOR SIGI-RELATED"/>
    <property type="match status" value="1"/>
</dbReference>
<reference evidence="5" key="1">
    <citation type="journal article" date="2019" name="Int. J. Syst. Evol. Microbiol.">
        <title>The Global Catalogue of Microorganisms (GCM) 10K type strain sequencing project: providing services to taxonomists for standard genome sequencing and annotation.</title>
        <authorList>
            <consortium name="The Broad Institute Genomics Platform"/>
            <consortium name="The Broad Institute Genome Sequencing Center for Infectious Disease"/>
            <person name="Wu L."/>
            <person name="Ma J."/>
        </authorList>
    </citation>
    <scope>NUCLEOTIDE SEQUENCE [LARGE SCALE GENOMIC DNA]</scope>
    <source>
        <strain evidence="5">CGMCC 1.19062</strain>
    </source>
</reference>
<dbReference type="InterPro" id="IPR014284">
    <property type="entry name" value="RNA_pol_sigma-70_dom"/>
</dbReference>
<dbReference type="Pfam" id="PF04542">
    <property type="entry name" value="Sigma70_r2"/>
    <property type="match status" value="1"/>
</dbReference>
<evidence type="ECO:0000259" key="3">
    <source>
        <dbReference type="Pfam" id="PF08281"/>
    </source>
</evidence>
<dbReference type="Gene3D" id="1.10.10.10">
    <property type="entry name" value="Winged helix-like DNA-binding domain superfamily/Winged helix DNA-binding domain"/>
    <property type="match status" value="1"/>
</dbReference>
<dbReference type="Proteomes" id="UP001597295">
    <property type="component" value="Unassembled WGS sequence"/>
</dbReference>
<comment type="caution">
    <text evidence="4">The sequence shown here is derived from an EMBL/GenBank/DDBJ whole genome shotgun (WGS) entry which is preliminary data.</text>
</comment>
<feature type="domain" description="RNA polymerase sigma factor 70 region 4 type 2" evidence="3">
    <location>
        <begin position="110"/>
        <end position="161"/>
    </location>
</feature>
<dbReference type="RefSeq" id="WP_379874528.1">
    <property type="nucleotide sequence ID" value="NZ_JBHUIP010000002.1"/>
</dbReference>
<dbReference type="Gene3D" id="1.10.1740.10">
    <property type="match status" value="1"/>
</dbReference>
<protein>
    <submittedName>
        <fullName evidence="4">Sigma-70 family RNA polymerase sigma factor</fullName>
    </submittedName>
</protein>
<dbReference type="EMBL" id="JBHUIP010000002">
    <property type="protein sequence ID" value="MFD2261613.1"/>
    <property type="molecule type" value="Genomic_DNA"/>
</dbReference>
<dbReference type="InterPro" id="IPR032710">
    <property type="entry name" value="NTF2-like_dom_sf"/>
</dbReference>
<keyword evidence="5" id="KW-1185">Reference proteome</keyword>